<keyword evidence="6 7" id="KW-0472">Membrane</keyword>
<sequence length="337" mass="37032">MESQKKDDKAKSREAFHVLLILFFTLLLTVPLWLGHVAVTRFFVDDYESISPTRLLASVLIPILVATWGLRKNSLSISGAILGFLVGFILTLSSYLFFACLLTFFITSSRATKFRSEKKRKFEKDFKEGGQRNWLQVLCNSGMATQYALLYMLDAGVGEHSIDFDTNYRASWLAIGILSAFACCNGDTWASELAPVLTNEHPRLITSWKKVPKGTNGGVTLAGLALSLVGGLAVGVAFYAALVYTVDPIVLARSPPQWPCLLWAAFAGIFGSIVDSLLGATLQYSGFESRTKMVVEHSGPGIKRISGRMLLDNHSVNLLSSVITALVVPKLAHWFWS</sequence>
<gene>
    <name evidence="8" type="ORF">LSTR_LSTR001488</name>
</gene>
<protein>
    <recommendedName>
        <fullName evidence="3">Transmembrane protein 19</fullName>
    </recommendedName>
</protein>
<feature type="transmembrane region" description="Helical" evidence="7">
    <location>
        <begin position="77"/>
        <end position="106"/>
    </location>
</feature>
<dbReference type="EMBL" id="QKKF02014716">
    <property type="protein sequence ID" value="RZF42693.1"/>
    <property type="molecule type" value="Genomic_DNA"/>
</dbReference>
<evidence type="ECO:0000313" key="9">
    <source>
        <dbReference type="Proteomes" id="UP000291343"/>
    </source>
</evidence>
<dbReference type="Pfam" id="PF01940">
    <property type="entry name" value="DUF92"/>
    <property type="match status" value="1"/>
</dbReference>
<evidence type="ECO:0000256" key="1">
    <source>
        <dbReference type="ARBA" id="ARBA00004141"/>
    </source>
</evidence>
<comment type="caution">
    <text evidence="8">The sequence shown here is derived from an EMBL/GenBank/DDBJ whole genome shotgun (WGS) entry which is preliminary data.</text>
</comment>
<organism evidence="8 9">
    <name type="scientific">Laodelphax striatellus</name>
    <name type="common">Small brown planthopper</name>
    <name type="synonym">Delphax striatella</name>
    <dbReference type="NCBI Taxonomy" id="195883"/>
    <lineage>
        <taxon>Eukaryota</taxon>
        <taxon>Metazoa</taxon>
        <taxon>Ecdysozoa</taxon>
        <taxon>Arthropoda</taxon>
        <taxon>Hexapoda</taxon>
        <taxon>Insecta</taxon>
        <taxon>Pterygota</taxon>
        <taxon>Neoptera</taxon>
        <taxon>Paraneoptera</taxon>
        <taxon>Hemiptera</taxon>
        <taxon>Auchenorrhyncha</taxon>
        <taxon>Fulgoroidea</taxon>
        <taxon>Delphacidae</taxon>
        <taxon>Criomorphinae</taxon>
        <taxon>Laodelphax</taxon>
    </lineage>
</organism>
<feature type="transmembrane region" description="Helical" evidence="7">
    <location>
        <begin position="261"/>
        <end position="282"/>
    </location>
</feature>
<dbReference type="OrthoDB" id="30881at2759"/>
<dbReference type="InParanoid" id="A0A482XAF4"/>
<proteinExistence type="inferred from homology"/>
<dbReference type="PANTHER" id="PTHR13353:SF5">
    <property type="entry name" value="TRANSMEMBRANE PROTEIN 19"/>
    <property type="match status" value="1"/>
</dbReference>
<comment type="subcellular location">
    <subcellularLocation>
        <location evidence="1">Membrane</location>
        <topology evidence="1">Multi-pass membrane protein</topology>
    </subcellularLocation>
</comment>
<dbReference type="FunCoup" id="A0A482XAF4">
    <property type="interactions" value="295"/>
</dbReference>
<feature type="transmembrane region" description="Helical" evidence="7">
    <location>
        <begin position="316"/>
        <end position="336"/>
    </location>
</feature>
<comment type="similarity">
    <text evidence="2">Belongs to the TMEM19 family.</text>
</comment>
<dbReference type="STRING" id="195883.A0A482XAF4"/>
<evidence type="ECO:0000256" key="7">
    <source>
        <dbReference type="SAM" id="Phobius"/>
    </source>
</evidence>
<keyword evidence="9" id="KW-1185">Reference proteome</keyword>
<keyword evidence="5 7" id="KW-1133">Transmembrane helix</keyword>
<dbReference type="Proteomes" id="UP000291343">
    <property type="component" value="Unassembled WGS sequence"/>
</dbReference>
<reference evidence="8 9" key="1">
    <citation type="journal article" date="2017" name="Gigascience">
        <title>Genome sequence of the small brown planthopper, Laodelphax striatellus.</title>
        <authorList>
            <person name="Zhu J."/>
            <person name="Jiang F."/>
            <person name="Wang X."/>
            <person name="Yang P."/>
            <person name="Bao Y."/>
            <person name="Zhao W."/>
            <person name="Wang W."/>
            <person name="Lu H."/>
            <person name="Wang Q."/>
            <person name="Cui N."/>
            <person name="Li J."/>
            <person name="Chen X."/>
            <person name="Luo L."/>
            <person name="Yu J."/>
            <person name="Kang L."/>
            <person name="Cui F."/>
        </authorList>
    </citation>
    <scope>NUCLEOTIDE SEQUENCE [LARGE SCALE GENOMIC DNA]</scope>
    <source>
        <strain evidence="8">Lst14</strain>
    </source>
</reference>
<dbReference type="GO" id="GO:0016020">
    <property type="term" value="C:membrane"/>
    <property type="evidence" value="ECO:0007669"/>
    <property type="project" value="UniProtKB-SubCell"/>
</dbReference>
<keyword evidence="4 7" id="KW-0812">Transmembrane</keyword>
<feature type="transmembrane region" description="Helical" evidence="7">
    <location>
        <begin position="15"/>
        <end position="34"/>
    </location>
</feature>
<feature type="transmembrane region" description="Helical" evidence="7">
    <location>
        <begin position="55"/>
        <end position="71"/>
    </location>
</feature>
<evidence type="ECO:0000313" key="8">
    <source>
        <dbReference type="EMBL" id="RZF42693.1"/>
    </source>
</evidence>
<dbReference type="PANTHER" id="PTHR13353">
    <property type="entry name" value="TRANSMEMBRANE PROTEIN 19"/>
    <property type="match status" value="1"/>
</dbReference>
<feature type="transmembrane region" description="Helical" evidence="7">
    <location>
        <begin position="219"/>
        <end position="241"/>
    </location>
</feature>
<evidence type="ECO:0000256" key="3">
    <source>
        <dbReference type="ARBA" id="ARBA00014258"/>
    </source>
</evidence>
<evidence type="ECO:0000256" key="5">
    <source>
        <dbReference type="ARBA" id="ARBA00022989"/>
    </source>
</evidence>
<evidence type="ECO:0000256" key="2">
    <source>
        <dbReference type="ARBA" id="ARBA00009012"/>
    </source>
</evidence>
<dbReference type="AlphaFoldDB" id="A0A482XAF4"/>
<dbReference type="InterPro" id="IPR002794">
    <property type="entry name" value="DUF92_TMEM19"/>
</dbReference>
<accession>A0A482XAF4</accession>
<name>A0A482XAF4_LAOST</name>
<evidence type="ECO:0000256" key="4">
    <source>
        <dbReference type="ARBA" id="ARBA00022692"/>
    </source>
</evidence>
<evidence type="ECO:0000256" key="6">
    <source>
        <dbReference type="ARBA" id="ARBA00023136"/>
    </source>
</evidence>